<dbReference type="InterPro" id="IPR045175">
    <property type="entry name" value="M28_fam"/>
</dbReference>
<dbReference type="EMBL" id="JBHUOJ010000019">
    <property type="protein sequence ID" value="MFD2833422.1"/>
    <property type="molecule type" value="Genomic_DNA"/>
</dbReference>
<sequence length="480" mass="54119">MKNLHLLVAFLFAFHSLSLHAQQAPALDHIKKEELKEDLFYLASDEMRGRRAGTLDELKAAVWMAKRANEAGLEPAGDDGTYFQFFDLHRKVVDPKSELSLSGKKLELWKDVWQVTPLPTRIDDEIVWLNSYKDTIENISNKIVAMKLMPPSKIPEEGMSLWVYRYALSALREQSTILKEKGAKAVLLVADSTASSQIGFFGHGLEEGKYSLISEIENDSIGVFLLAEKFEKILQEENVNFKADVQVNEFTYPSANVIAKAPGTAAQLKNEYVLFSAHHDHDGIGESVDNDSIWNGADDNASVSVAILAIGRAWVKKPGKRSALFVWHGAEERGLMGSRHFAENATVEKNNIIAVLNGDMIGRNENGKAALLGSIAPHRNSVDLVEMAMKANEEITHFEVDTSWDEESHPEFWYFRSDHLPYARTNIPSIFFTTLLHPDYHTPDDEAEDIDLDKLTKMTKWMYATGWKISENIEKPRLEK</sequence>
<dbReference type="Pfam" id="PF04389">
    <property type="entry name" value="Peptidase_M28"/>
    <property type="match status" value="1"/>
</dbReference>
<proteinExistence type="predicted"/>
<dbReference type="Gene3D" id="3.50.30.30">
    <property type="match status" value="1"/>
</dbReference>
<dbReference type="RefSeq" id="WP_251742583.1">
    <property type="nucleotide sequence ID" value="NZ_JBHUOJ010000019.1"/>
</dbReference>
<evidence type="ECO:0000256" key="1">
    <source>
        <dbReference type="SAM" id="SignalP"/>
    </source>
</evidence>
<name>A0ABW5X491_9FLAO</name>
<feature type="domain" description="Peptidase M28" evidence="2">
    <location>
        <begin position="256"/>
        <end position="463"/>
    </location>
</feature>
<dbReference type="SUPFAM" id="SSF53187">
    <property type="entry name" value="Zn-dependent exopeptidases"/>
    <property type="match status" value="1"/>
</dbReference>
<feature type="signal peptide" evidence="1">
    <location>
        <begin position="1"/>
        <end position="21"/>
    </location>
</feature>
<comment type="caution">
    <text evidence="3">The sequence shown here is derived from an EMBL/GenBank/DDBJ whole genome shotgun (WGS) entry which is preliminary data.</text>
</comment>
<dbReference type="Proteomes" id="UP001597438">
    <property type="component" value="Unassembled WGS sequence"/>
</dbReference>
<organism evidence="3 4">
    <name type="scientific">Christiangramia antarctica</name>
    <dbReference type="NCBI Taxonomy" id="2058158"/>
    <lineage>
        <taxon>Bacteria</taxon>
        <taxon>Pseudomonadati</taxon>
        <taxon>Bacteroidota</taxon>
        <taxon>Flavobacteriia</taxon>
        <taxon>Flavobacteriales</taxon>
        <taxon>Flavobacteriaceae</taxon>
        <taxon>Christiangramia</taxon>
    </lineage>
</organism>
<gene>
    <name evidence="3" type="ORF">ACFSYS_08980</name>
</gene>
<keyword evidence="4" id="KW-1185">Reference proteome</keyword>
<keyword evidence="1" id="KW-0732">Signal</keyword>
<dbReference type="PANTHER" id="PTHR12147:SF26">
    <property type="entry name" value="PEPTIDASE M28 DOMAIN-CONTAINING PROTEIN"/>
    <property type="match status" value="1"/>
</dbReference>
<dbReference type="InterPro" id="IPR007484">
    <property type="entry name" value="Peptidase_M28"/>
</dbReference>
<evidence type="ECO:0000313" key="3">
    <source>
        <dbReference type="EMBL" id="MFD2833422.1"/>
    </source>
</evidence>
<feature type="chain" id="PRO_5047227514" evidence="1">
    <location>
        <begin position="22"/>
        <end position="480"/>
    </location>
</feature>
<accession>A0ABW5X491</accession>
<dbReference type="Gene3D" id="3.40.630.10">
    <property type="entry name" value="Zn peptidases"/>
    <property type="match status" value="1"/>
</dbReference>
<dbReference type="PANTHER" id="PTHR12147">
    <property type="entry name" value="METALLOPEPTIDASE M28 FAMILY MEMBER"/>
    <property type="match status" value="1"/>
</dbReference>
<evidence type="ECO:0000259" key="2">
    <source>
        <dbReference type="Pfam" id="PF04389"/>
    </source>
</evidence>
<reference evidence="4" key="1">
    <citation type="journal article" date="2019" name="Int. J. Syst. Evol. Microbiol.">
        <title>The Global Catalogue of Microorganisms (GCM) 10K type strain sequencing project: providing services to taxonomists for standard genome sequencing and annotation.</title>
        <authorList>
            <consortium name="The Broad Institute Genomics Platform"/>
            <consortium name="The Broad Institute Genome Sequencing Center for Infectious Disease"/>
            <person name="Wu L."/>
            <person name="Ma J."/>
        </authorList>
    </citation>
    <scope>NUCLEOTIDE SEQUENCE [LARGE SCALE GENOMIC DNA]</scope>
    <source>
        <strain evidence="4">KCTC 52925</strain>
    </source>
</reference>
<protein>
    <submittedName>
        <fullName evidence="3">M28 family peptidase</fullName>
    </submittedName>
</protein>
<evidence type="ECO:0000313" key="4">
    <source>
        <dbReference type="Proteomes" id="UP001597438"/>
    </source>
</evidence>